<protein>
    <submittedName>
        <fullName evidence="7">U30</fullName>
    </submittedName>
</protein>
<evidence type="ECO:0000256" key="4">
    <source>
        <dbReference type="ARBA" id="ARBA00022844"/>
    </source>
</evidence>
<gene>
    <name evidence="7" type="primary">U30</name>
</gene>
<dbReference type="Proteomes" id="UP000098510">
    <property type="component" value="Segment"/>
</dbReference>
<keyword evidence="6" id="KW-0472">Membrane</keyword>
<feature type="transmembrane region" description="Helical" evidence="6">
    <location>
        <begin position="403"/>
        <end position="426"/>
    </location>
</feature>
<dbReference type="EMBL" id="AF037218">
    <property type="protein sequence ID" value="AAC40744.1"/>
    <property type="molecule type" value="Genomic_DNA"/>
</dbReference>
<keyword evidence="3" id="KW-1040">Host Golgi apparatus</keyword>
<keyword evidence="8" id="KW-1185">Reference proteome</keyword>
<evidence type="ECO:0000256" key="3">
    <source>
        <dbReference type="ARBA" id="ARBA00022812"/>
    </source>
</evidence>
<organismHost>
    <name type="scientific">Homo sapiens</name>
    <name type="common">Human</name>
    <dbReference type="NCBI Taxonomy" id="9606"/>
</organismHost>
<dbReference type="Pfam" id="PF04523">
    <property type="entry name" value="Herpes_U30"/>
    <property type="match status" value="1"/>
</dbReference>
<keyword evidence="1" id="KW-1048">Host nucleus</keyword>
<evidence type="ECO:0000256" key="2">
    <source>
        <dbReference type="ARBA" id="ARBA00022580"/>
    </source>
</evidence>
<dbReference type="InterPro" id="IPR007611">
    <property type="entry name" value="Herpes_U30"/>
</dbReference>
<proteinExistence type="inferred from homology"/>
<keyword evidence="4" id="KW-0946">Virion</keyword>
<dbReference type="HAMAP" id="MF_04043">
    <property type="entry name" value="HSV_ITP"/>
    <property type="match status" value="1"/>
</dbReference>
<evidence type="ECO:0000313" key="7">
    <source>
        <dbReference type="EMBL" id="AAC40744.1"/>
    </source>
</evidence>
<keyword evidence="5" id="KW-1035">Host cytoplasm</keyword>
<dbReference type="OrthoDB" id="435at10239"/>
<evidence type="ECO:0000256" key="5">
    <source>
        <dbReference type="ARBA" id="ARBA00023200"/>
    </source>
</evidence>
<keyword evidence="6" id="KW-0812">Transmembrane</keyword>
<accession>Q77Y77</accession>
<dbReference type="InterPro" id="IPR034738">
    <property type="entry name" value="HSV_ITP"/>
</dbReference>
<dbReference type="KEGG" id="vg:3289488"/>
<keyword evidence="2" id="KW-0920">Virion tegument</keyword>
<evidence type="ECO:0000313" key="8">
    <source>
        <dbReference type="Proteomes" id="UP000098510"/>
    </source>
</evidence>
<keyword evidence="6" id="KW-1133">Transmembrane helix</keyword>
<dbReference type="GeneID" id="3289488"/>
<dbReference type="GO" id="GO:0019068">
    <property type="term" value="P:virion assembly"/>
    <property type="evidence" value="ECO:0007669"/>
    <property type="project" value="InterPro"/>
</dbReference>
<evidence type="ECO:0000256" key="1">
    <source>
        <dbReference type="ARBA" id="ARBA00022562"/>
    </source>
</evidence>
<dbReference type="SMR" id="Q77Y77"/>
<dbReference type="RefSeq" id="YP_073770.1">
    <property type="nucleotide sequence ID" value="NC_001716.2"/>
</dbReference>
<dbReference type="GO" id="GO:0019033">
    <property type="term" value="C:viral tegument"/>
    <property type="evidence" value="ECO:0007669"/>
    <property type="project" value="InterPro"/>
</dbReference>
<sequence>MDCTNLQFESILNLLKTDVSDNTFLTITAKIEIFSLAAESITADKILSFAKLLPIHNYHFNFIKNHMVFYILNYSTLGFAKRFSIAETLCRELKIFHRTFQSTSKLQNLNNAEVLYQFEKLIESIQVFKAELASPIGKLLRQETMIYDKPTEKSVKYVIIQQNLIKINNLIQDCESIKNCRLIAELIDELYQKVYRWFMQIFTYDDIIFPNDNFLDRLLKMDFCYTYYTASNQHLLSLFEQTIDNQIFIDPSPYFEINPVYSPELQFMSTFSLKIFSKNISAKNEDLYIYPLLKTNFSILTFLSLENIFFHHGFIYHILHRTNITPTEEKKLGKINGFLNTVIQQVLIKKNNLQITFPELLDKIYHLHRIGLNIETAQIFLQMLTTYKPATTNNKLQTFFTNFSIIIFSAYIFFLCIELFSPTFIFHNKKKLILEKQKSIILILGEQFSFIWKEVNEIVDLLFSSTVTETYFKFYSKGADDYEKDFLYKDLMEKWGELFFPLTYSMTTPQKYTDKHVSSTVLKNLCDTAYQSKMETAYESLLPYITHPEFKFIFITHYVRPSLSLITNLTFEEIKDNRRLLILIFACKLLMPSNYLLSHYLLLLHAFTLQIFKVDLGHFSIIHAITQKIFDNINSLTQTIFIPKTNFLVSLLLTAYTVHMQTYVNPWIQKTISENIALLKEYIDFTKKCSSTLATTCYLNLENFAVNMYFGKNKVGSTSLSAFYRTCSKLIEESKLFKDRLQEIKVSKTLFIEMLQNVVKNITKFKDLVSNQTLQNFIIIVERISSHANTTYQDVLNSIDECHFSNMQLIQSFKNIVYVIDVLNTKNIFNFSLASQLIEAKKLVKKQDTYNQLNVQDDFVTVLKSHLNNLFEKQKPTINIERRFMLEGIPDIKQIPFLDVFDERYRLIPQIEKYLHWYIAYSEAAQADLVEPLLLKLG</sequence>
<name>Q77Y77_HHV7R</name>
<organism evidence="7 8">
    <name type="scientific">Human herpesvirus 7 (strain RK)</name>
    <name type="common">HHV-7</name>
    <name type="synonym">Human T lymphotropic virus</name>
    <dbReference type="NCBI Taxonomy" id="262398"/>
    <lineage>
        <taxon>Viruses</taxon>
        <taxon>Duplodnaviria</taxon>
        <taxon>Heunggongvirae</taxon>
        <taxon>Peploviricota</taxon>
        <taxon>Herviviricetes</taxon>
        <taxon>Herpesvirales</taxon>
        <taxon>Orthoherpesviridae</taxon>
        <taxon>Betaherpesvirinae</taxon>
        <taxon>Roseolovirus</taxon>
        <taxon>Roseolovirus humanbeta7</taxon>
        <taxon>Human betaherpesvirus 7</taxon>
    </lineage>
</organism>
<feature type="transmembrane region" description="Helical" evidence="6">
    <location>
        <begin position="580"/>
        <end position="603"/>
    </location>
</feature>
<reference evidence="7 8" key="1">
    <citation type="journal article" date="1998" name="Virology">
        <title>The DNA sequence of the RK strain of human herpesvirus 7.</title>
        <authorList>
            <person name="Megaw A.G."/>
            <person name="Rapaport D."/>
            <person name="Avidor B."/>
            <person name="Frenkel N."/>
            <person name="Davison A.J."/>
        </authorList>
    </citation>
    <scope>NUCLEOTIDE SEQUENCE [LARGE SCALE GENOMIC DNA]</scope>
    <source>
        <strain evidence="7 8">RK</strain>
    </source>
</reference>
<evidence type="ECO:0000256" key="6">
    <source>
        <dbReference type="SAM" id="Phobius"/>
    </source>
</evidence>